<feature type="transmembrane region" description="Helical" evidence="7">
    <location>
        <begin position="415"/>
        <end position="436"/>
    </location>
</feature>
<dbReference type="InterPro" id="IPR013126">
    <property type="entry name" value="Hsp_70_fam"/>
</dbReference>
<dbReference type="InterPro" id="IPR018181">
    <property type="entry name" value="Heat_shock_70_CS"/>
</dbReference>
<dbReference type="PROSITE" id="PS01036">
    <property type="entry name" value="HSP70_3"/>
    <property type="match status" value="1"/>
</dbReference>
<feature type="region of interest" description="Disordered" evidence="6">
    <location>
        <begin position="379"/>
        <end position="408"/>
    </location>
</feature>
<dbReference type="AlphaFoldDB" id="A0A931GTI5"/>
<evidence type="ECO:0000256" key="4">
    <source>
        <dbReference type="ARBA" id="ARBA00023016"/>
    </source>
</evidence>
<feature type="compositionally biased region" description="Low complexity" evidence="6">
    <location>
        <begin position="446"/>
        <end position="457"/>
    </location>
</feature>
<keyword evidence="4" id="KW-0346">Stress response</keyword>
<keyword evidence="3" id="KW-0067">ATP-binding</keyword>
<evidence type="ECO:0000256" key="5">
    <source>
        <dbReference type="ARBA" id="ARBA00023186"/>
    </source>
</evidence>
<sequence>MTNQNGTHPNGTHESSGQWTLAIDFGTSNTAAAHTHPLRSSVEAVNLAHDRKTMTSSVYIETPEDISTGDVAMNRAESNPSGFLPSPKRVIPQQVFQINGYDIPSSVPVAAVLRSVVERASREHNNQRPAELILTHPEAWSDREVQVLIDAASSLGLNAVTVKTVSEPKAAARYYSSEGTLEPGDVIGVFDFGGGTLDIAVLEAQVDGSFSVLSARGDNTLGGRTFDAMIRRWVDEQLEDDHPEMLHYLRSEAPLTERHALEDSIRRAKELLSEASSASIRIDAGGETARLQLTREEFEEIITPAINRAVELTRDALEGAGIVCPDQLKALYLTGGTSRVPMVQEALKDLGPLATLDDPKTVVAQGAVSAAAPVVRNLSSATMSGNTTSSDPQRHDRDAGGASSTSESSSKNRKLIMAVVAAVVAVGGLGGLVWAVTNSGKDEPTPETSAAPTTQAPEDLDSVSAIEAKIPENIRPHLDRCRADGTSMTNAVEIACDVKKDSEDYAFFQEPEYDSLSPQLRFTVNENESRSDLASIRNGSFSKDNAYAGPFISEDGNKGAAAYQSSMGENSLLKYADRSTFMSIESYDFASPDKAMEWLKAKGLHPEDN</sequence>
<organism evidence="8 9">
    <name type="scientific">Corynebacterium aquatimens</name>
    <dbReference type="NCBI Taxonomy" id="1190508"/>
    <lineage>
        <taxon>Bacteria</taxon>
        <taxon>Bacillati</taxon>
        <taxon>Actinomycetota</taxon>
        <taxon>Actinomycetes</taxon>
        <taxon>Mycobacteriales</taxon>
        <taxon>Corynebacteriaceae</taxon>
        <taxon>Corynebacterium</taxon>
    </lineage>
</organism>
<proteinExistence type="inferred from homology"/>
<evidence type="ECO:0000313" key="8">
    <source>
        <dbReference type="EMBL" id="MBG6123042.1"/>
    </source>
</evidence>
<accession>A0A931GTI5</accession>
<dbReference type="SUPFAM" id="SSF53067">
    <property type="entry name" value="Actin-like ATPase domain"/>
    <property type="match status" value="2"/>
</dbReference>
<dbReference type="RefSeq" id="WP_196825332.1">
    <property type="nucleotide sequence ID" value="NZ_CP046980.1"/>
</dbReference>
<evidence type="ECO:0000256" key="6">
    <source>
        <dbReference type="SAM" id="MobiDB-lite"/>
    </source>
</evidence>
<dbReference type="PRINTS" id="PR00301">
    <property type="entry name" value="HEATSHOCK70"/>
</dbReference>
<name>A0A931GTI5_9CORY</name>
<dbReference type="GO" id="GO:0005524">
    <property type="term" value="F:ATP binding"/>
    <property type="evidence" value="ECO:0007669"/>
    <property type="project" value="UniProtKB-KW"/>
</dbReference>
<protein>
    <submittedName>
        <fullName evidence="8">Actin-like ATPase involved in cell morphogenesis</fullName>
    </submittedName>
</protein>
<comment type="similarity">
    <text evidence="1">Belongs to the heat shock protein 70 family.</text>
</comment>
<dbReference type="Gene3D" id="3.90.640.10">
    <property type="entry name" value="Actin, Chain A, domain 4"/>
    <property type="match status" value="1"/>
</dbReference>
<evidence type="ECO:0000256" key="1">
    <source>
        <dbReference type="ARBA" id="ARBA00007381"/>
    </source>
</evidence>
<evidence type="ECO:0000313" key="9">
    <source>
        <dbReference type="Proteomes" id="UP000658613"/>
    </source>
</evidence>
<keyword evidence="7" id="KW-0812">Transmembrane</keyword>
<evidence type="ECO:0000256" key="3">
    <source>
        <dbReference type="ARBA" id="ARBA00022840"/>
    </source>
</evidence>
<dbReference type="PANTHER" id="PTHR42749:SF1">
    <property type="entry name" value="CELL SHAPE-DETERMINING PROTEIN MREB"/>
    <property type="match status" value="1"/>
</dbReference>
<keyword evidence="7" id="KW-1133">Transmembrane helix</keyword>
<evidence type="ECO:0000256" key="7">
    <source>
        <dbReference type="SAM" id="Phobius"/>
    </source>
</evidence>
<comment type="caution">
    <text evidence="8">The sequence shown here is derived from an EMBL/GenBank/DDBJ whole genome shotgun (WGS) entry which is preliminary data.</text>
</comment>
<gene>
    <name evidence="8" type="ORF">IW254_002011</name>
</gene>
<dbReference type="GO" id="GO:0140662">
    <property type="term" value="F:ATP-dependent protein folding chaperone"/>
    <property type="evidence" value="ECO:0007669"/>
    <property type="project" value="InterPro"/>
</dbReference>
<keyword evidence="5" id="KW-0143">Chaperone</keyword>
<keyword evidence="7" id="KW-0472">Membrane</keyword>
<dbReference type="Pfam" id="PF00012">
    <property type="entry name" value="HSP70"/>
    <property type="match status" value="1"/>
</dbReference>
<dbReference type="InterPro" id="IPR043129">
    <property type="entry name" value="ATPase_NBD"/>
</dbReference>
<feature type="compositionally biased region" description="Polar residues" evidence="6">
    <location>
        <begin position="379"/>
        <end position="391"/>
    </location>
</feature>
<dbReference type="Gene3D" id="3.30.420.40">
    <property type="match status" value="2"/>
</dbReference>
<dbReference type="EMBL" id="JADOUE010000001">
    <property type="protein sequence ID" value="MBG6123042.1"/>
    <property type="molecule type" value="Genomic_DNA"/>
</dbReference>
<evidence type="ECO:0000256" key="2">
    <source>
        <dbReference type="ARBA" id="ARBA00022741"/>
    </source>
</evidence>
<reference evidence="8" key="1">
    <citation type="submission" date="2020-11" db="EMBL/GenBank/DDBJ databases">
        <title>Sequencing the genomes of 1000 actinobacteria strains.</title>
        <authorList>
            <person name="Klenk H.-P."/>
        </authorList>
    </citation>
    <scope>NUCLEOTIDE SEQUENCE</scope>
    <source>
        <strain evidence="8">DSM 45632</strain>
    </source>
</reference>
<dbReference type="PANTHER" id="PTHR42749">
    <property type="entry name" value="CELL SHAPE-DETERMINING PROTEIN MREB"/>
    <property type="match status" value="1"/>
</dbReference>
<dbReference type="Proteomes" id="UP000658613">
    <property type="component" value="Unassembled WGS sequence"/>
</dbReference>
<keyword evidence="9" id="KW-1185">Reference proteome</keyword>
<keyword evidence="2" id="KW-0547">Nucleotide-binding</keyword>
<feature type="region of interest" description="Disordered" evidence="6">
    <location>
        <begin position="438"/>
        <end position="460"/>
    </location>
</feature>